<dbReference type="PROSITE" id="PS51186">
    <property type="entry name" value="GNAT"/>
    <property type="match status" value="1"/>
</dbReference>
<organism evidence="4 5">
    <name type="scientific">Methylorubrum rhodinum</name>
    <dbReference type="NCBI Taxonomy" id="29428"/>
    <lineage>
        <taxon>Bacteria</taxon>
        <taxon>Pseudomonadati</taxon>
        <taxon>Pseudomonadota</taxon>
        <taxon>Alphaproteobacteria</taxon>
        <taxon>Hyphomicrobiales</taxon>
        <taxon>Methylobacteriaceae</taxon>
        <taxon>Methylorubrum</taxon>
    </lineage>
</organism>
<dbReference type="InterPro" id="IPR050832">
    <property type="entry name" value="Bact_Acetyltransf"/>
</dbReference>
<evidence type="ECO:0000313" key="4">
    <source>
        <dbReference type="EMBL" id="MBB5758712.1"/>
    </source>
</evidence>
<evidence type="ECO:0000259" key="3">
    <source>
        <dbReference type="PROSITE" id="PS51186"/>
    </source>
</evidence>
<keyword evidence="1 4" id="KW-0808">Transferase</keyword>
<dbReference type="InterPro" id="IPR000182">
    <property type="entry name" value="GNAT_dom"/>
</dbReference>
<dbReference type="Pfam" id="PF00583">
    <property type="entry name" value="Acetyltransf_1"/>
    <property type="match status" value="1"/>
</dbReference>
<evidence type="ECO:0000256" key="1">
    <source>
        <dbReference type="ARBA" id="ARBA00022679"/>
    </source>
</evidence>
<dbReference type="Gene3D" id="3.40.630.30">
    <property type="match status" value="1"/>
</dbReference>
<dbReference type="SUPFAM" id="SSF55729">
    <property type="entry name" value="Acyl-CoA N-acyltransferases (Nat)"/>
    <property type="match status" value="1"/>
</dbReference>
<dbReference type="PANTHER" id="PTHR43877:SF1">
    <property type="entry name" value="ACETYLTRANSFERASE"/>
    <property type="match status" value="1"/>
</dbReference>
<evidence type="ECO:0000256" key="2">
    <source>
        <dbReference type="ARBA" id="ARBA00023315"/>
    </source>
</evidence>
<keyword evidence="5" id="KW-1185">Reference proteome</keyword>
<sequence length="147" mass="15284">MGRRHGLEIRTVAASDAPGVAELLAAAGCPVPMAADRLDALRHRSGTAFLALEWGPPSGIVVLHWYPTLLDGAPVAQITTLLVAPDDRRRGIGRQLLKSAAQAARMAGCDSLHLLAPPEAPALAAFCAATGFSAGDGSFVRPLRKKS</sequence>
<dbReference type="CDD" id="cd04301">
    <property type="entry name" value="NAT_SF"/>
    <property type="match status" value="1"/>
</dbReference>
<name>A0A840ZKS9_9HYPH</name>
<dbReference type="PANTHER" id="PTHR43877">
    <property type="entry name" value="AMINOALKYLPHOSPHONATE N-ACETYLTRANSFERASE-RELATED-RELATED"/>
    <property type="match status" value="1"/>
</dbReference>
<dbReference type="AlphaFoldDB" id="A0A840ZKS9"/>
<gene>
    <name evidence="4" type="ORF">HNR00_003435</name>
</gene>
<reference evidence="4 5" key="1">
    <citation type="submission" date="2020-08" db="EMBL/GenBank/DDBJ databases">
        <title>Genomic Encyclopedia of Type Strains, Phase IV (KMG-IV): sequencing the most valuable type-strain genomes for metagenomic binning, comparative biology and taxonomic classification.</title>
        <authorList>
            <person name="Goeker M."/>
        </authorList>
    </citation>
    <scope>NUCLEOTIDE SEQUENCE [LARGE SCALE GENOMIC DNA]</scope>
    <source>
        <strain evidence="4 5">DSM 2163</strain>
    </source>
</reference>
<dbReference type="InterPro" id="IPR016181">
    <property type="entry name" value="Acyl_CoA_acyltransferase"/>
</dbReference>
<keyword evidence="2" id="KW-0012">Acyltransferase</keyword>
<dbReference type="EMBL" id="JACHOP010000016">
    <property type="protein sequence ID" value="MBB5758712.1"/>
    <property type="molecule type" value="Genomic_DNA"/>
</dbReference>
<dbReference type="GO" id="GO:0016747">
    <property type="term" value="F:acyltransferase activity, transferring groups other than amino-acyl groups"/>
    <property type="evidence" value="ECO:0007669"/>
    <property type="project" value="InterPro"/>
</dbReference>
<comment type="caution">
    <text evidence="4">The sequence shown here is derived from an EMBL/GenBank/DDBJ whole genome shotgun (WGS) entry which is preliminary data.</text>
</comment>
<proteinExistence type="predicted"/>
<feature type="domain" description="N-acetyltransferase" evidence="3">
    <location>
        <begin position="7"/>
        <end position="147"/>
    </location>
</feature>
<dbReference type="Proteomes" id="UP000583454">
    <property type="component" value="Unassembled WGS sequence"/>
</dbReference>
<accession>A0A840ZKS9</accession>
<protein>
    <submittedName>
        <fullName evidence="4">GNAT superfamily N-acetyltransferase</fullName>
    </submittedName>
</protein>
<evidence type="ECO:0000313" key="5">
    <source>
        <dbReference type="Proteomes" id="UP000583454"/>
    </source>
</evidence>
<dbReference type="RefSeq" id="WP_183571382.1">
    <property type="nucleotide sequence ID" value="NZ_JACHOP010000016.1"/>
</dbReference>